<organism evidence="2 3">
    <name type="scientific">Stentor coeruleus</name>
    <dbReference type="NCBI Taxonomy" id="5963"/>
    <lineage>
        <taxon>Eukaryota</taxon>
        <taxon>Sar</taxon>
        <taxon>Alveolata</taxon>
        <taxon>Ciliophora</taxon>
        <taxon>Postciliodesmatophora</taxon>
        <taxon>Heterotrichea</taxon>
        <taxon>Heterotrichida</taxon>
        <taxon>Stentoridae</taxon>
        <taxon>Stentor</taxon>
    </lineage>
</organism>
<dbReference type="PROSITE" id="PS50088">
    <property type="entry name" value="ANK_REPEAT"/>
    <property type="match status" value="1"/>
</dbReference>
<feature type="repeat" description="ANK" evidence="1">
    <location>
        <begin position="32"/>
        <end position="64"/>
    </location>
</feature>
<name>A0A1R2CMX3_9CILI</name>
<dbReference type="Pfam" id="PF12796">
    <property type="entry name" value="Ank_2"/>
    <property type="match status" value="1"/>
</dbReference>
<evidence type="ECO:0000256" key="1">
    <source>
        <dbReference type="PROSITE-ProRule" id="PRU00023"/>
    </source>
</evidence>
<dbReference type="OrthoDB" id="366390at2759"/>
<dbReference type="SUPFAM" id="SSF48403">
    <property type="entry name" value="Ankyrin repeat"/>
    <property type="match status" value="1"/>
</dbReference>
<sequence>MLDTLACYIQHISCVKEFRSYTNLQINKMTHFRGTGLHLACEAENPKIISLLLENGAMIPINDTPFDKSHNDDILKMLAVAVGAEELKKAIILFL</sequence>
<protein>
    <submittedName>
        <fullName evidence="2">Uncharacterized protein</fullName>
    </submittedName>
</protein>
<keyword evidence="1" id="KW-0040">ANK repeat</keyword>
<gene>
    <name evidence="2" type="ORF">SteCoe_7409</name>
</gene>
<reference evidence="2 3" key="1">
    <citation type="submission" date="2016-11" db="EMBL/GenBank/DDBJ databases">
        <title>The macronuclear genome of Stentor coeruleus: a giant cell with tiny introns.</title>
        <authorList>
            <person name="Slabodnick M."/>
            <person name="Ruby J.G."/>
            <person name="Reiff S.B."/>
            <person name="Swart E.C."/>
            <person name="Gosai S."/>
            <person name="Prabakaran S."/>
            <person name="Witkowska E."/>
            <person name="Larue G.E."/>
            <person name="Fisher S."/>
            <person name="Freeman R.M."/>
            <person name="Gunawardena J."/>
            <person name="Chu W."/>
            <person name="Stover N.A."/>
            <person name="Gregory B.D."/>
            <person name="Nowacki M."/>
            <person name="Derisi J."/>
            <person name="Roy S.W."/>
            <person name="Marshall W.F."/>
            <person name="Sood P."/>
        </authorList>
    </citation>
    <scope>NUCLEOTIDE SEQUENCE [LARGE SCALE GENOMIC DNA]</scope>
    <source>
        <strain evidence="2">WM001</strain>
    </source>
</reference>
<proteinExistence type="predicted"/>
<evidence type="ECO:0000313" key="2">
    <source>
        <dbReference type="EMBL" id="OMJ90290.1"/>
    </source>
</evidence>
<dbReference type="AlphaFoldDB" id="A0A1R2CMX3"/>
<comment type="caution">
    <text evidence="2">The sequence shown here is derived from an EMBL/GenBank/DDBJ whole genome shotgun (WGS) entry which is preliminary data.</text>
</comment>
<dbReference type="EMBL" id="MPUH01000106">
    <property type="protein sequence ID" value="OMJ90290.1"/>
    <property type="molecule type" value="Genomic_DNA"/>
</dbReference>
<dbReference type="InterPro" id="IPR002110">
    <property type="entry name" value="Ankyrin_rpt"/>
</dbReference>
<keyword evidence="3" id="KW-1185">Reference proteome</keyword>
<dbReference type="InterPro" id="IPR036770">
    <property type="entry name" value="Ankyrin_rpt-contain_sf"/>
</dbReference>
<dbReference type="Gene3D" id="1.25.40.20">
    <property type="entry name" value="Ankyrin repeat-containing domain"/>
    <property type="match status" value="1"/>
</dbReference>
<evidence type="ECO:0000313" key="3">
    <source>
        <dbReference type="Proteomes" id="UP000187209"/>
    </source>
</evidence>
<dbReference type="Proteomes" id="UP000187209">
    <property type="component" value="Unassembled WGS sequence"/>
</dbReference>
<accession>A0A1R2CMX3</accession>